<feature type="region of interest" description="Disordered" evidence="3">
    <location>
        <begin position="57"/>
        <end position="105"/>
    </location>
</feature>
<proteinExistence type="predicted"/>
<feature type="domain" description="Tudor" evidence="4">
    <location>
        <begin position="104"/>
        <end position="166"/>
    </location>
</feature>
<evidence type="ECO:0000256" key="1">
    <source>
        <dbReference type="ARBA" id="ARBA00004123"/>
    </source>
</evidence>
<evidence type="ECO:0000256" key="2">
    <source>
        <dbReference type="ARBA" id="ARBA00023242"/>
    </source>
</evidence>
<feature type="compositionally biased region" description="Basic and acidic residues" evidence="3">
    <location>
        <begin position="276"/>
        <end position="286"/>
    </location>
</feature>
<protein>
    <recommendedName>
        <fullName evidence="4">Tudor domain-containing protein</fullName>
    </recommendedName>
</protein>
<feature type="compositionally biased region" description="Basic and acidic residues" evidence="3">
    <location>
        <begin position="226"/>
        <end position="237"/>
    </location>
</feature>
<sequence length="292" mass="31755">MSSEVAALEAEVREYRLQLETVALSLQNDPDSTELQSLRTELEEVIALTESAISELKPTPASLPTKSATPQVKEKWSRENHPAYKAGYRPPEAQAEQEEQPTQSTFSVNDTVLARWKSGDGGFYNARITSITGSSVNPVYIVQFKNYGTSETCYSKDIRPLSSGAQKRKADNMSGSSTPTSAAANPSVISAASTVDPNLAQQAKREPSKVSDGPVRPAKIARKVKAKNELEAGKNKWQDFAAKSKTKHGKKDSMFRTGDGVSARVGFTGSGQTMRADPKKSRHIYEQDGPDD</sequence>
<name>A0AAN7SXK8_9EURO</name>
<gene>
    <name evidence="5" type="ORF">LTR05_005921</name>
</gene>
<evidence type="ECO:0000313" key="6">
    <source>
        <dbReference type="Proteomes" id="UP001309876"/>
    </source>
</evidence>
<evidence type="ECO:0000259" key="4">
    <source>
        <dbReference type="SMART" id="SM00333"/>
    </source>
</evidence>
<reference evidence="5 6" key="1">
    <citation type="submission" date="2023-08" db="EMBL/GenBank/DDBJ databases">
        <title>Black Yeasts Isolated from many extreme environments.</title>
        <authorList>
            <person name="Coleine C."/>
            <person name="Stajich J.E."/>
            <person name="Selbmann L."/>
        </authorList>
    </citation>
    <scope>NUCLEOTIDE SEQUENCE [LARGE SCALE GENOMIC DNA]</scope>
    <source>
        <strain evidence="5 6">CCFEE 5910</strain>
    </source>
</reference>
<feature type="compositionally biased region" description="Basic and acidic residues" evidence="3">
    <location>
        <begin position="72"/>
        <end position="82"/>
    </location>
</feature>
<dbReference type="InterPro" id="IPR002999">
    <property type="entry name" value="Tudor"/>
</dbReference>
<keyword evidence="6" id="KW-1185">Reference proteome</keyword>
<keyword evidence="2" id="KW-0539">Nucleus</keyword>
<dbReference type="EMBL" id="JAVRRJ010000006">
    <property type="protein sequence ID" value="KAK5083420.1"/>
    <property type="molecule type" value="Genomic_DNA"/>
</dbReference>
<dbReference type="CDD" id="cd20446">
    <property type="entry name" value="Tudor_SpSPF30-like"/>
    <property type="match status" value="1"/>
</dbReference>
<feature type="region of interest" description="Disordered" evidence="3">
    <location>
        <begin position="160"/>
        <end position="292"/>
    </location>
</feature>
<comment type="subcellular location">
    <subcellularLocation>
        <location evidence="1">Nucleus</location>
    </subcellularLocation>
</comment>
<evidence type="ECO:0000256" key="3">
    <source>
        <dbReference type="SAM" id="MobiDB-lite"/>
    </source>
</evidence>
<dbReference type="Gene3D" id="2.30.30.140">
    <property type="match status" value="1"/>
</dbReference>
<dbReference type="AlphaFoldDB" id="A0AAN7SXK8"/>
<dbReference type="SUPFAM" id="SSF63748">
    <property type="entry name" value="Tudor/PWWP/MBT"/>
    <property type="match status" value="1"/>
</dbReference>
<accession>A0AAN7SXK8</accession>
<feature type="compositionally biased region" description="Polar residues" evidence="3">
    <location>
        <begin position="188"/>
        <end position="201"/>
    </location>
</feature>
<dbReference type="SMART" id="SM00333">
    <property type="entry name" value="TUDOR"/>
    <property type="match status" value="1"/>
</dbReference>
<feature type="compositionally biased region" description="Low complexity" evidence="3">
    <location>
        <begin position="174"/>
        <end position="187"/>
    </location>
</feature>
<comment type="caution">
    <text evidence="5">The sequence shown here is derived from an EMBL/GenBank/DDBJ whole genome shotgun (WGS) entry which is preliminary data.</text>
</comment>
<dbReference type="Proteomes" id="UP001309876">
    <property type="component" value="Unassembled WGS sequence"/>
</dbReference>
<dbReference type="GO" id="GO:0005634">
    <property type="term" value="C:nucleus"/>
    <property type="evidence" value="ECO:0007669"/>
    <property type="project" value="UniProtKB-SubCell"/>
</dbReference>
<dbReference type="PANTHER" id="PTHR46297">
    <property type="entry name" value="ZINC FINGER CCCH-TYPE WITH G PATCH DOMAIN-CONTAINING PROTEIN"/>
    <property type="match status" value="1"/>
</dbReference>
<dbReference type="PANTHER" id="PTHR46297:SF2">
    <property type="entry name" value="TUDOR DOMAIN-CONTAINING PROTEIN"/>
    <property type="match status" value="1"/>
</dbReference>
<evidence type="ECO:0000313" key="5">
    <source>
        <dbReference type="EMBL" id="KAK5083420.1"/>
    </source>
</evidence>
<organism evidence="5 6">
    <name type="scientific">Lithohypha guttulata</name>
    <dbReference type="NCBI Taxonomy" id="1690604"/>
    <lineage>
        <taxon>Eukaryota</taxon>
        <taxon>Fungi</taxon>
        <taxon>Dikarya</taxon>
        <taxon>Ascomycota</taxon>
        <taxon>Pezizomycotina</taxon>
        <taxon>Eurotiomycetes</taxon>
        <taxon>Chaetothyriomycetidae</taxon>
        <taxon>Chaetothyriales</taxon>
        <taxon>Trichomeriaceae</taxon>
        <taxon>Lithohypha</taxon>
    </lineage>
</organism>